<dbReference type="InterPro" id="IPR005758">
    <property type="entry name" value="UDP-N-AcMur_Ala_ligase_MurC"/>
</dbReference>
<keyword evidence="19" id="KW-1185">Reference proteome</keyword>
<feature type="binding site" evidence="14">
    <location>
        <begin position="138"/>
        <end position="144"/>
    </location>
    <ligand>
        <name>ATP</name>
        <dbReference type="ChEBI" id="CHEBI:30616"/>
    </ligand>
</feature>
<keyword evidence="7 14" id="KW-0547">Nucleotide-binding</keyword>
<dbReference type="SUPFAM" id="SSF53244">
    <property type="entry name" value="MurD-like peptide ligases, peptide-binding domain"/>
    <property type="match status" value="1"/>
</dbReference>
<evidence type="ECO:0000256" key="13">
    <source>
        <dbReference type="ARBA" id="ARBA00047833"/>
    </source>
</evidence>
<dbReference type="Pfam" id="PF02875">
    <property type="entry name" value="Mur_ligase_C"/>
    <property type="match status" value="1"/>
</dbReference>
<keyword evidence="9 14" id="KW-0133">Cell shape</keyword>
<dbReference type="EC" id="6.3.2.8" evidence="3 14"/>
<dbReference type="GO" id="GO:0008763">
    <property type="term" value="F:UDP-N-acetylmuramate-L-alanine ligase activity"/>
    <property type="evidence" value="ECO:0007669"/>
    <property type="project" value="UniProtKB-EC"/>
</dbReference>
<dbReference type="EMBL" id="JBHTKH010000013">
    <property type="protein sequence ID" value="MFD1055957.1"/>
    <property type="molecule type" value="Genomic_DNA"/>
</dbReference>
<feature type="domain" description="Mur ligase central" evidence="17">
    <location>
        <begin position="136"/>
        <end position="332"/>
    </location>
</feature>
<evidence type="ECO:0000256" key="1">
    <source>
        <dbReference type="ARBA" id="ARBA00004496"/>
    </source>
</evidence>
<evidence type="ECO:0000313" key="18">
    <source>
        <dbReference type="EMBL" id="MFD1055957.1"/>
    </source>
</evidence>
<comment type="similarity">
    <text evidence="14">Belongs to the MurCDEF family.</text>
</comment>
<dbReference type="InterPro" id="IPR004101">
    <property type="entry name" value="Mur_ligase_C"/>
</dbReference>
<evidence type="ECO:0000256" key="10">
    <source>
        <dbReference type="ARBA" id="ARBA00022984"/>
    </source>
</evidence>
<comment type="caution">
    <text evidence="18">The sequence shown here is derived from an EMBL/GenBank/DDBJ whole genome shotgun (WGS) entry which is preliminary data.</text>
</comment>
<dbReference type="InterPro" id="IPR036565">
    <property type="entry name" value="Mur-like_cat_sf"/>
</dbReference>
<evidence type="ECO:0000259" key="15">
    <source>
        <dbReference type="Pfam" id="PF01225"/>
    </source>
</evidence>
<evidence type="ECO:0000256" key="7">
    <source>
        <dbReference type="ARBA" id="ARBA00022741"/>
    </source>
</evidence>
<evidence type="ECO:0000256" key="12">
    <source>
        <dbReference type="ARBA" id="ARBA00023316"/>
    </source>
</evidence>
<dbReference type="Proteomes" id="UP001597046">
    <property type="component" value="Unassembled WGS sequence"/>
</dbReference>
<dbReference type="InterPro" id="IPR000713">
    <property type="entry name" value="Mur_ligase_N"/>
</dbReference>
<dbReference type="PANTHER" id="PTHR43445:SF3">
    <property type="entry name" value="UDP-N-ACETYLMURAMATE--L-ALANINE LIGASE"/>
    <property type="match status" value="1"/>
</dbReference>
<evidence type="ECO:0000256" key="2">
    <source>
        <dbReference type="ARBA" id="ARBA00004752"/>
    </source>
</evidence>
<dbReference type="Gene3D" id="3.40.1190.10">
    <property type="entry name" value="Mur-like, catalytic domain"/>
    <property type="match status" value="1"/>
</dbReference>
<dbReference type="Gene3D" id="3.40.50.720">
    <property type="entry name" value="NAD(P)-binding Rossmann-like Domain"/>
    <property type="match status" value="1"/>
</dbReference>
<evidence type="ECO:0000256" key="8">
    <source>
        <dbReference type="ARBA" id="ARBA00022840"/>
    </source>
</evidence>
<comment type="catalytic activity">
    <reaction evidence="13 14">
        <text>UDP-N-acetyl-alpha-D-muramate + L-alanine + ATP = UDP-N-acetyl-alpha-D-muramoyl-L-alanine + ADP + phosphate + H(+)</text>
        <dbReference type="Rhea" id="RHEA:23372"/>
        <dbReference type="ChEBI" id="CHEBI:15378"/>
        <dbReference type="ChEBI" id="CHEBI:30616"/>
        <dbReference type="ChEBI" id="CHEBI:43474"/>
        <dbReference type="ChEBI" id="CHEBI:57972"/>
        <dbReference type="ChEBI" id="CHEBI:70757"/>
        <dbReference type="ChEBI" id="CHEBI:83898"/>
        <dbReference type="ChEBI" id="CHEBI:456216"/>
        <dbReference type="EC" id="6.3.2.8"/>
    </reaction>
</comment>
<reference evidence="19" key="1">
    <citation type="journal article" date="2019" name="Int. J. Syst. Evol. Microbiol.">
        <title>The Global Catalogue of Microorganisms (GCM) 10K type strain sequencing project: providing services to taxonomists for standard genome sequencing and annotation.</title>
        <authorList>
            <consortium name="The Broad Institute Genomics Platform"/>
            <consortium name="The Broad Institute Genome Sequencing Center for Infectious Disease"/>
            <person name="Wu L."/>
            <person name="Ma J."/>
        </authorList>
    </citation>
    <scope>NUCLEOTIDE SEQUENCE [LARGE SCALE GENOMIC DNA]</scope>
    <source>
        <strain evidence="19">CCUG 57508</strain>
    </source>
</reference>
<keyword evidence="10 14" id="KW-0573">Peptidoglycan synthesis</keyword>
<evidence type="ECO:0000256" key="6">
    <source>
        <dbReference type="ARBA" id="ARBA00022618"/>
    </source>
</evidence>
<evidence type="ECO:0000256" key="9">
    <source>
        <dbReference type="ARBA" id="ARBA00022960"/>
    </source>
</evidence>
<dbReference type="HAMAP" id="MF_00046">
    <property type="entry name" value="MurC"/>
    <property type="match status" value="1"/>
</dbReference>
<comment type="subcellular location">
    <subcellularLocation>
        <location evidence="1 14">Cytoplasm</location>
    </subcellularLocation>
</comment>
<comment type="pathway">
    <text evidence="2 14">Cell wall biogenesis; peptidoglycan biosynthesis.</text>
</comment>
<protein>
    <recommendedName>
        <fullName evidence="3 14">UDP-N-acetylmuramate--L-alanine ligase</fullName>
        <ecNumber evidence="3 14">6.3.2.8</ecNumber>
    </recommendedName>
    <alternativeName>
        <fullName evidence="14">UDP-N-acetylmuramoyl-L-alanine synthetase</fullName>
    </alternativeName>
</protein>
<dbReference type="InterPro" id="IPR036615">
    <property type="entry name" value="Mur_ligase_C_dom_sf"/>
</dbReference>
<dbReference type="NCBIfam" id="TIGR01082">
    <property type="entry name" value="murC"/>
    <property type="match status" value="1"/>
</dbReference>
<dbReference type="Gene3D" id="3.90.190.20">
    <property type="entry name" value="Mur ligase, C-terminal domain"/>
    <property type="match status" value="1"/>
</dbReference>
<dbReference type="InterPro" id="IPR013221">
    <property type="entry name" value="Mur_ligase_cen"/>
</dbReference>
<evidence type="ECO:0000259" key="16">
    <source>
        <dbReference type="Pfam" id="PF02875"/>
    </source>
</evidence>
<dbReference type="InterPro" id="IPR050061">
    <property type="entry name" value="MurCDEF_pg_biosynth"/>
</dbReference>
<dbReference type="SUPFAM" id="SSF51984">
    <property type="entry name" value="MurCD N-terminal domain"/>
    <property type="match status" value="1"/>
</dbReference>
<evidence type="ECO:0000256" key="4">
    <source>
        <dbReference type="ARBA" id="ARBA00022490"/>
    </source>
</evidence>
<dbReference type="SUPFAM" id="SSF53623">
    <property type="entry name" value="MurD-like peptide ligases, catalytic domain"/>
    <property type="match status" value="1"/>
</dbReference>
<organism evidence="18 19">
    <name type="scientific">Terrabacter terrigena</name>
    <dbReference type="NCBI Taxonomy" id="574718"/>
    <lineage>
        <taxon>Bacteria</taxon>
        <taxon>Bacillati</taxon>
        <taxon>Actinomycetota</taxon>
        <taxon>Actinomycetes</taxon>
        <taxon>Micrococcales</taxon>
        <taxon>Intrasporangiaceae</taxon>
        <taxon>Terrabacter</taxon>
    </lineage>
</organism>
<evidence type="ECO:0000256" key="11">
    <source>
        <dbReference type="ARBA" id="ARBA00023306"/>
    </source>
</evidence>
<feature type="domain" description="Mur ligase C-terminal" evidence="16">
    <location>
        <begin position="355"/>
        <end position="488"/>
    </location>
</feature>
<evidence type="ECO:0000259" key="17">
    <source>
        <dbReference type="Pfam" id="PF08245"/>
    </source>
</evidence>
<keyword evidence="11 14" id="KW-0131">Cell cycle</keyword>
<feature type="domain" description="Mur ligase N-terminal catalytic" evidence="15">
    <location>
        <begin position="33"/>
        <end position="131"/>
    </location>
</feature>
<comment type="function">
    <text evidence="14">Cell wall formation.</text>
</comment>
<dbReference type="Pfam" id="PF01225">
    <property type="entry name" value="Mur_ligase"/>
    <property type="match status" value="1"/>
</dbReference>
<keyword evidence="12 14" id="KW-0961">Cell wall biogenesis/degradation</keyword>
<dbReference type="Pfam" id="PF08245">
    <property type="entry name" value="Mur_ligase_M"/>
    <property type="match status" value="1"/>
</dbReference>
<keyword evidence="8 14" id="KW-0067">ATP-binding</keyword>
<evidence type="ECO:0000313" key="19">
    <source>
        <dbReference type="Proteomes" id="UP001597046"/>
    </source>
</evidence>
<keyword evidence="4 14" id="KW-0963">Cytoplasm</keyword>
<name>A0ABW3N1E9_9MICO</name>
<keyword evidence="6 14" id="KW-0132">Cell division</keyword>
<evidence type="ECO:0000256" key="5">
    <source>
        <dbReference type="ARBA" id="ARBA00022598"/>
    </source>
</evidence>
<accession>A0ABW3N1E9</accession>
<dbReference type="RefSeq" id="WP_386053988.1">
    <property type="nucleotide sequence ID" value="NZ_JBHTKH010000013.1"/>
</dbReference>
<proteinExistence type="inferred from homology"/>
<dbReference type="PANTHER" id="PTHR43445">
    <property type="entry name" value="UDP-N-ACETYLMURAMATE--L-ALANINE LIGASE-RELATED"/>
    <property type="match status" value="1"/>
</dbReference>
<gene>
    <name evidence="14 18" type="primary">murC</name>
    <name evidence="18" type="ORF">ACFQ2V_16710</name>
</gene>
<evidence type="ECO:0000256" key="3">
    <source>
        <dbReference type="ARBA" id="ARBA00012211"/>
    </source>
</evidence>
<sequence>MTQTPRTPTVDDPFAAARFDFRAPVPNAAELGHVHFLAIGGAGMSGVARIMLARGIRVTGSDAKDVPVLKALESEGAGVWVGFHEGHQERADAIVMSSSIRDDNVELVAARERGARVLHRAQGLAALMHDRRPVAVAGANGKTTTTSMLTVALQGCGLDPSFAVGGELAKHGTNAHDGSDDIFVVEADESDGSFVVYGPEVAIVTNVQPDHLDFYSNFKVVQAAYDAFVATIRPGGLLVTCADDPGAVALAQRAREAGTHVLTYGFDPEADVVLADHQQDGVTSSVTLSDRVDDAVFAGSTGRAAGGAGRRMTLGVPGRHNALNAAAAYVAAVHGLGQEPDRVLAGLASFTGTRRRFEPKGEAGGVVVVDDYAHNAGKVAAVVETAKALVGESGRLVVVFQPHLYSRTRDFATELGAGLSPADVVVVMDVYAAREDPVPGVSGRLVADAVSAARAEAQVHYVPSWSEVAGRVASLVRPGDLVLTAGAGDVTMVGPEVLRILGGEAT</sequence>
<evidence type="ECO:0000256" key="14">
    <source>
        <dbReference type="HAMAP-Rule" id="MF_00046"/>
    </source>
</evidence>
<keyword evidence="5 14" id="KW-0436">Ligase</keyword>